<keyword evidence="1" id="KW-0175">Coiled coil</keyword>
<sequence length="237" mass="26663">MFKCKGCDIDARDGVKCSLCQGQVDFPCAGITEGGWRKFGDRRTTWKWANCKSSAATSPRIGLLNTSPTDTESILAELKLLSAQMEALPALVDNIREIQAELMEFKAIQSEFSELKSSMETVNKEMKILSCKVSTLEQEVENMGRIKEQISLIQARVEKLEIKQCESDQRSPINNIEIKGVPMSTDENLFSLIAKIGDTINCHIPKDQINYISRVPSRKDKFNRNIICPVHNSYKKA</sequence>
<name>A0A922N0D6_SPOEX</name>
<dbReference type="Proteomes" id="UP000814243">
    <property type="component" value="Unassembled WGS sequence"/>
</dbReference>
<organism evidence="2 3">
    <name type="scientific">Spodoptera exigua</name>
    <name type="common">Beet armyworm</name>
    <name type="synonym">Noctua fulgens</name>
    <dbReference type="NCBI Taxonomy" id="7107"/>
    <lineage>
        <taxon>Eukaryota</taxon>
        <taxon>Metazoa</taxon>
        <taxon>Ecdysozoa</taxon>
        <taxon>Arthropoda</taxon>
        <taxon>Hexapoda</taxon>
        <taxon>Insecta</taxon>
        <taxon>Pterygota</taxon>
        <taxon>Neoptera</taxon>
        <taxon>Endopterygota</taxon>
        <taxon>Lepidoptera</taxon>
        <taxon>Glossata</taxon>
        <taxon>Ditrysia</taxon>
        <taxon>Noctuoidea</taxon>
        <taxon>Noctuidae</taxon>
        <taxon>Amphipyrinae</taxon>
        <taxon>Spodoptera</taxon>
    </lineage>
</organism>
<evidence type="ECO:0000256" key="1">
    <source>
        <dbReference type="SAM" id="Coils"/>
    </source>
</evidence>
<feature type="coiled-coil region" evidence="1">
    <location>
        <begin position="119"/>
        <end position="163"/>
    </location>
</feature>
<reference evidence="2" key="1">
    <citation type="journal article" date="2021" name="G3 (Bethesda)">
        <title>Genome and transcriptome analysis of the beet armyworm Spodoptera exigua reveals targets for pest control. .</title>
        <authorList>
            <person name="Simon S."/>
            <person name="Breeschoten T."/>
            <person name="Jansen H.J."/>
            <person name="Dirks R.P."/>
            <person name="Schranz M.E."/>
            <person name="Ros V.I.D."/>
        </authorList>
    </citation>
    <scope>NUCLEOTIDE SEQUENCE</scope>
    <source>
        <strain evidence="2">TB_SE_WUR_2020</strain>
    </source>
</reference>
<evidence type="ECO:0000313" key="3">
    <source>
        <dbReference type="Proteomes" id="UP000814243"/>
    </source>
</evidence>
<dbReference type="EMBL" id="JACEFF010000005">
    <property type="protein sequence ID" value="KAH9645941.1"/>
    <property type="molecule type" value="Genomic_DNA"/>
</dbReference>
<dbReference type="AlphaFoldDB" id="A0A922N0D6"/>
<protein>
    <submittedName>
        <fullName evidence="2">Uncharacterized protein</fullName>
    </submittedName>
</protein>
<gene>
    <name evidence="2" type="ORF">HF086_011403</name>
</gene>
<comment type="caution">
    <text evidence="2">The sequence shown here is derived from an EMBL/GenBank/DDBJ whole genome shotgun (WGS) entry which is preliminary data.</text>
</comment>
<proteinExistence type="predicted"/>
<evidence type="ECO:0000313" key="2">
    <source>
        <dbReference type="EMBL" id="KAH9645941.1"/>
    </source>
</evidence>
<accession>A0A922N0D6</accession>